<dbReference type="EMBL" id="KE124778">
    <property type="protein sequence ID" value="EPB80630.1"/>
    <property type="molecule type" value="Genomic_DNA"/>
</dbReference>
<sequence>MKLVSVKIFIVLYGLRIAGQQRSHVWTIKGFSQCECRYLETSAKIRDLTQVTPMPMPPPTSTPNVSAATLEPPMLTFRIRLHPQGNKESNKDFSFFQKSGTLVLILVIFLKISCSN</sequence>
<dbReference type="AlphaFoldDB" id="A0A0D6M922"/>
<proteinExistence type="predicted"/>
<dbReference type="Proteomes" id="UP000054495">
    <property type="component" value="Unassembled WGS sequence"/>
</dbReference>
<protein>
    <submittedName>
        <fullName evidence="2">Uncharacterized protein</fullName>
    </submittedName>
</protein>
<keyword evidence="1" id="KW-0732">Signal</keyword>
<evidence type="ECO:0000313" key="2">
    <source>
        <dbReference type="EMBL" id="EPB80630.1"/>
    </source>
</evidence>
<name>A0A0D6M922_9BILA</name>
<evidence type="ECO:0000256" key="1">
    <source>
        <dbReference type="SAM" id="SignalP"/>
    </source>
</evidence>
<feature type="chain" id="PRO_5002307880" evidence="1">
    <location>
        <begin position="21"/>
        <end position="116"/>
    </location>
</feature>
<gene>
    <name evidence="2" type="ORF">ANCCEY_00344</name>
</gene>
<organism evidence="2 3">
    <name type="scientific">Ancylostoma ceylanicum</name>
    <dbReference type="NCBI Taxonomy" id="53326"/>
    <lineage>
        <taxon>Eukaryota</taxon>
        <taxon>Metazoa</taxon>
        <taxon>Ecdysozoa</taxon>
        <taxon>Nematoda</taxon>
        <taxon>Chromadorea</taxon>
        <taxon>Rhabditida</taxon>
        <taxon>Rhabditina</taxon>
        <taxon>Rhabditomorpha</taxon>
        <taxon>Strongyloidea</taxon>
        <taxon>Ancylostomatidae</taxon>
        <taxon>Ancylostomatinae</taxon>
        <taxon>Ancylostoma</taxon>
    </lineage>
</organism>
<accession>A0A0D6M922</accession>
<reference evidence="2 3" key="1">
    <citation type="submission" date="2013-05" db="EMBL/GenBank/DDBJ databases">
        <title>Draft genome of the parasitic nematode Anyclostoma ceylanicum.</title>
        <authorList>
            <person name="Mitreva M."/>
        </authorList>
    </citation>
    <scope>NUCLEOTIDE SEQUENCE [LARGE SCALE GENOMIC DNA]</scope>
</reference>
<feature type="signal peptide" evidence="1">
    <location>
        <begin position="1"/>
        <end position="20"/>
    </location>
</feature>
<evidence type="ECO:0000313" key="3">
    <source>
        <dbReference type="Proteomes" id="UP000054495"/>
    </source>
</evidence>
<keyword evidence="3" id="KW-1185">Reference proteome</keyword>